<sequence length="1276" mass="142393">MGFDQNRDSTSIRANLDDLIQLTREKEQLCRDKQWKVRVGEREISVREYAARISKLLQQLGDIVIPFAPREAGPPWGVVKAVLRVSITFDTEMIALLETVDRVLRVIHHGHVYEMVYTPERIPGDMLQLLHDAIANVYKAALEVIAFSANHLAKGSVSQIAATILHPDELSTLFSNLDRRESEIARTVQTCEIHRSADADGTLMAQLHEIHPVLAQIDQRLEDCFTHLEERESLDLLDWMSEVLYMMHHRAVRENRTPDTCDWLLDDERYRKWQTSGKASVAWLWGSPGVGKTYMTSRVIDDVQEMIRQSTTNEGLAFFYCDRTDPKRRDPLSVVQSYVRQLSTPAHKTDKFQKSVRATCLKLRKEGTQLDFGSCKAIILESVNLYRRTTIILDGLDECDERSRSKLLDLLYSVQTEATHPIKLFIASRPDQDIRARFQGQPSIEIHAKHNLGDIEKFITDRIKYLGRSNPILLEMENVISEEIIRRSDGMFQWTALQLDQLRTCRSREAIKSRLLKLPNGLKAAYDELYSELAALDQHDRELAERALKWVMCACTPLGRDELIEAVRITPGREHLTLCSAISEDSLLALCRNLLSIDSELDTWRVCHLSVAEYFEHNHWDLRQAHLYALLLENAGDDNALDPLQVYARHHWTHHVRLAQVEDAILPITPLLKRFLGSPIEGSATFRRWFPEVMKDLINRRRVPSTSALITTIYRFQLHSGPDPGSIPIQTPILCVSYFGILSALGDWWDQVDLGSLETQGDLPVPLTMATLANRISVCKFLLQRGAPVDGHCPRFGSALAAAACLGRAEVAKYLLNAGASVILQLRHRIHKTALHAAVTCNLDMVKLLVWALGRDEQKLLPADIYEDVLDHSQSYPELFFFRFRELRCDADTVLLGKIYGRLLARAASKARDLSVVKYLIYEAQVDVDTPVSDYEYGSALSAAAGSGKLAMVKFLVCDAHGNVDLVVTNGWAGNALVAAARNNELDIVRYLIHEANATVDLVLQSGDYGTALVAAAAGAHPRRYMTSLATTKALVEEGQADVNLAVPTGYYANALVAAVARGAFDIAKFLIQEAHANVNLPTQSTSQCTALGYAILRRKDRIANLLIQAGANVTEEQGSPFGSPLAAAAATNRPDLIKSLIEAGADPNQPISSGCWPTRFFCASYAPVCTLAAWGKCGSALATAAYFGHVECVKILIELGASVDLILESGTFQTALQAAEAVVSEDEIENYQKLHNGNDEDYELSDDDEDEMEKALRRGKAEVAEILRQHSNPVT</sequence>
<evidence type="ECO:0000313" key="7">
    <source>
        <dbReference type="Proteomes" id="UP000054771"/>
    </source>
</evidence>
<feature type="domain" description="GPI inositol-deacylase winged helix" evidence="4">
    <location>
        <begin position="538"/>
        <end position="618"/>
    </location>
</feature>
<evidence type="ECO:0000313" key="6">
    <source>
        <dbReference type="EMBL" id="CEL06482.1"/>
    </source>
</evidence>
<dbReference type="PROSITE" id="PS50088">
    <property type="entry name" value="ANK_REPEAT"/>
    <property type="match status" value="1"/>
</dbReference>
<proteinExistence type="predicted"/>
<dbReference type="Pfam" id="PF12796">
    <property type="entry name" value="Ank_2"/>
    <property type="match status" value="3"/>
</dbReference>
<dbReference type="SUPFAM" id="SSF48403">
    <property type="entry name" value="Ankyrin repeat"/>
    <property type="match status" value="2"/>
</dbReference>
<dbReference type="InterPro" id="IPR027417">
    <property type="entry name" value="P-loop_NTPase"/>
</dbReference>
<dbReference type="Gene3D" id="1.25.40.20">
    <property type="entry name" value="Ankyrin repeat-containing domain"/>
    <property type="match status" value="4"/>
</dbReference>
<dbReference type="Pfam" id="PF24883">
    <property type="entry name" value="NPHP3_N"/>
    <property type="match status" value="1"/>
</dbReference>
<name>A0A0U5G392_ASPCI</name>
<dbReference type="Pfam" id="PF22939">
    <property type="entry name" value="WHD_GPIID"/>
    <property type="match status" value="1"/>
</dbReference>
<dbReference type="Proteomes" id="UP000054771">
    <property type="component" value="Unassembled WGS sequence"/>
</dbReference>
<dbReference type="InterPro" id="IPR002110">
    <property type="entry name" value="Ankyrin_rpt"/>
</dbReference>
<evidence type="ECO:0000256" key="2">
    <source>
        <dbReference type="PROSITE-ProRule" id="PRU00023"/>
    </source>
</evidence>
<organism evidence="6 7">
    <name type="scientific">Aspergillus calidoustus</name>
    <dbReference type="NCBI Taxonomy" id="454130"/>
    <lineage>
        <taxon>Eukaryota</taxon>
        <taxon>Fungi</taxon>
        <taxon>Dikarya</taxon>
        <taxon>Ascomycota</taxon>
        <taxon>Pezizomycotina</taxon>
        <taxon>Eurotiomycetes</taxon>
        <taxon>Eurotiomycetidae</taxon>
        <taxon>Eurotiales</taxon>
        <taxon>Aspergillaceae</taxon>
        <taxon>Aspergillus</taxon>
        <taxon>Aspergillus subgen. Nidulantes</taxon>
    </lineage>
</organism>
<dbReference type="AlphaFoldDB" id="A0A0U5G392"/>
<reference evidence="7" key="1">
    <citation type="journal article" date="2016" name="Genome Announc.">
        <title>Draft genome sequences of fungus Aspergillus calidoustus.</title>
        <authorList>
            <person name="Horn F."/>
            <person name="Linde J."/>
            <person name="Mattern D.J."/>
            <person name="Walther G."/>
            <person name="Guthke R."/>
            <person name="Scherlach K."/>
            <person name="Martin K."/>
            <person name="Brakhage A.A."/>
            <person name="Petzke L."/>
            <person name="Valiante V."/>
        </authorList>
    </citation>
    <scope>NUCLEOTIDE SEQUENCE [LARGE SCALE GENOMIC DNA]</scope>
    <source>
        <strain evidence="7">SF006504</strain>
    </source>
</reference>
<evidence type="ECO:0000259" key="4">
    <source>
        <dbReference type="Pfam" id="PF22939"/>
    </source>
</evidence>
<keyword evidence="1" id="KW-0677">Repeat</keyword>
<keyword evidence="7" id="KW-1185">Reference proteome</keyword>
<gene>
    <name evidence="6" type="ORF">ASPCAL09659</name>
</gene>
<evidence type="ECO:0000259" key="5">
    <source>
        <dbReference type="Pfam" id="PF24883"/>
    </source>
</evidence>
<dbReference type="OMA" id="MVGKACL"/>
<dbReference type="PANTHER" id="PTHR10039">
    <property type="entry name" value="AMELOGENIN"/>
    <property type="match status" value="1"/>
</dbReference>
<feature type="repeat" description="ANK" evidence="2">
    <location>
        <begin position="1177"/>
        <end position="1209"/>
    </location>
</feature>
<dbReference type="SUPFAM" id="SSF52540">
    <property type="entry name" value="P-loop containing nucleoside triphosphate hydrolases"/>
    <property type="match status" value="1"/>
</dbReference>
<protein>
    <submittedName>
        <fullName evidence="6">Uncharacterized protein</fullName>
    </submittedName>
</protein>
<accession>A0A0U5G392</accession>
<dbReference type="Pfam" id="PF00023">
    <property type="entry name" value="Ank"/>
    <property type="match status" value="1"/>
</dbReference>
<feature type="region of interest" description="Disordered" evidence="3">
    <location>
        <begin position="1235"/>
        <end position="1256"/>
    </location>
</feature>
<feature type="compositionally biased region" description="Acidic residues" evidence="3">
    <location>
        <begin position="1240"/>
        <end position="1253"/>
    </location>
</feature>
<dbReference type="InterPro" id="IPR056884">
    <property type="entry name" value="NPHP3-like_N"/>
</dbReference>
<dbReference type="Gene3D" id="3.40.50.300">
    <property type="entry name" value="P-loop containing nucleotide triphosphate hydrolases"/>
    <property type="match status" value="1"/>
</dbReference>
<dbReference type="STRING" id="454130.A0A0U5G392"/>
<dbReference type="EMBL" id="CDMC01000008">
    <property type="protein sequence ID" value="CEL06482.1"/>
    <property type="molecule type" value="Genomic_DNA"/>
</dbReference>
<evidence type="ECO:0000256" key="1">
    <source>
        <dbReference type="ARBA" id="ARBA00022737"/>
    </source>
</evidence>
<feature type="domain" description="Nephrocystin 3-like N-terminal" evidence="5">
    <location>
        <begin position="259"/>
        <end position="429"/>
    </location>
</feature>
<dbReference type="InterPro" id="IPR036770">
    <property type="entry name" value="Ankyrin_rpt-contain_sf"/>
</dbReference>
<dbReference type="InterPro" id="IPR054471">
    <property type="entry name" value="GPIID_WHD"/>
</dbReference>
<keyword evidence="2" id="KW-0040">ANK repeat</keyword>
<evidence type="ECO:0000256" key="3">
    <source>
        <dbReference type="SAM" id="MobiDB-lite"/>
    </source>
</evidence>
<dbReference type="OrthoDB" id="4472712at2759"/>
<dbReference type="SMART" id="SM00248">
    <property type="entry name" value="ANK"/>
    <property type="match status" value="10"/>
</dbReference>